<name>A0ABY5NNK9_9FLAO</name>
<sequence length="149" mass="16175">MKKLVSLSFALVSLIAISSCSDDDAVVDTTKPTVEILAPTDHQEVEPGSVLNIKANLADNVGLASYKIEIHSAEDGHEHKAKQLLAADFEYNSVQEVSGNATNHSVDHNVSIPTDVAEEHYHVGITVIDVNGNQNQQFVEVFIGHDHQH</sequence>
<evidence type="ECO:0000313" key="2">
    <source>
        <dbReference type="EMBL" id="UUV20136.1"/>
    </source>
</evidence>
<keyword evidence="3" id="KW-1185">Reference proteome</keyword>
<dbReference type="InterPro" id="IPR027829">
    <property type="entry name" value="DUF4625"/>
</dbReference>
<proteinExistence type="predicted"/>
<dbReference type="PROSITE" id="PS51257">
    <property type="entry name" value="PROKAR_LIPOPROTEIN"/>
    <property type="match status" value="1"/>
</dbReference>
<dbReference type="EMBL" id="CP102382">
    <property type="protein sequence ID" value="UUV20136.1"/>
    <property type="molecule type" value="Genomic_DNA"/>
</dbReference>
<evidence type="ECO:0000313" key="3">
    <source>
        <dbReference type="Proteomes" id="UP001317001"/>
    </source>
</evidence>
<dbReference type="Gene3D" id="2.60.40.4140">
    <property type="match status" value="1"/>
</dbReference>
<feature type="signal peptide" evidence="1">
    <location>
        <begin position="1"/>
        <end position="21"/>
    </location>
</feature>
<gene>
    <name evidence="2" type="ORF">NPX36_07090</name>
</gene>
<feature type="chain" id="PRO_5045936305" evidence="1">
    <location>
        <begin position="22"/>
        <end position="149"/>
    </location>
</feature>
<dbReference type="Proteomes" id="UP001317001">
    <property type="component" value="Chromosome"/>
</dbReference>
<dbReference type="RefSeq" id="WP_257498041.1">
    <property type="nucleotide sequence ID" value="NZ_CP102382.1"/>
</dbReference>
<reference evidence="2 3" key="1">
    <citation type="submission" date="2022-08" db="EMBL/GenBank/DDBJ databases">
        <title>Myroides zhujiangensis sp. nov., a novel bacterium isolated from sediment in the Pearl River Estuary.</title>
        <authorList>
            <person name="Cui L."/>
        </authorList>
    </citation>
    <scope>NUCLEOTIDE SEQUENCE [LARGE SCALE GENOMIC DNA]</scope>
    <source>
        <strain evidence="2 3">SCSIO 72103</strain>
    </source>
</reference>
<accession>A0ABY5NNK9</accession>
<dbReference type="Pfam" id="PF15418">
    <property type="entry name" value="DUF4625"/>
    <property type="match status" value="1"/>
</dbReference>
<organism evidence="2 3">
    <name type="scientific">Paenimyroides aestuarii</name>
    <dbReference type="NCBI Taxonomy" id="2968490"/>
    <lineage>
        <taxon>Bacteria</taxon>
        <taxon>Pseudomonadati</taxon>
        <taxon>Bacteroidota</taxon>
        <taxon>Flavobacteriia</taxon>
        <taxon>Flavobacteriales</taxon>
        <taxon>Flavobacteriaceae</taxon>
        <taxon>Paenimyroides</taxon>
    </lineage>
</organism>
<keyword evidence="1" id="KW-0732">Signal</keyword>
<protein>
    <submittedName>
        <fullName evidence="2">DUF4625 domain-containing protein</fullName>
    </submittedName>
</protein>
<evidence type="ECO:0000256" key="1">
    <source>
        <dbReference type="SAM" id="SignalP"/>
    </source>
</evidence>